<dbReference type="InterPro" id="IPR042197">
    <property type="entry name" value="Apaf_helical"/>
</dbReference>
<evidence type="ECO:0000259" key="5">
    <source>
        <dbReference type="PROSITE" id="PS50209"/>
    </source>
</evidence>
<proteinExistence type="predicted"/>
<reference evidence="6" key="1">
    <citation type="submission" date="2022-05" db="EMBL/GenBank/DDBJ databases">
        <authorList>
            <person name="Okamura Y."/>
        </authorList>
    </citation>
    <scope>NUCLEOTIDE SEQUENCE</scope>
</reference>
<dbReference type="Gene3D" id="1.25.40.370">
    <property type="match status" value="1"/>
</dbReference>
<dbReference type="InterPro" id="IPR002182">
    <property type="entry name" value="NB-ARC"/>
</dbReference>
<dbReference type="Gene3D" id="1.10.8.430">
    <property type="entry name" value="Helical domain of apoptotic protease-activating factors"/>
    <property type="match status" value="1"/>
</dbReference>
<dbReference type="InterPro" id="IPR001315">
    <property type="entry name" value="CARD"/>
</dbReference>
<dbReference type="Pfam" id="PF00931">
    <property type="entry name" value="NB-ARC"/>
    <property type="match status" value="1"/>
</dbReference>
<dbReference type="GO" id="GO:0043531">
    <property type="term" value="F:ADP binding"/>
    <property type="evidence" value="ECO:0007669"/>
    <property type="project" value="InterPro"/>
</dbReference>
<dbReference type="InterPro" id="IPR001680">
    <property type="entry name" value="WD40_rpt"/>
</dbReference>
<keyword evidence="1" id="KW-0853">WD repeat</keyword>
<dbReference type="CDD" id="cd01671">
    <property type="entry name" value="CARD"/>
    <property type="match status" value="1"/>
</dbReference>
<organism evidence="6 7">
    <name type="scientific">Pieris brassicae</name>
    <name type="common">White butterfly</name>
    <name type="synonym">Large white butterfly</name>
    <dbReference type="NCBI Taxonomy" id="7116"/>
    <lineage>
        <taxon>Eukaryota</taxon>
        <taxon>Metazoa</taxon>
        <taxon>Ecdysozoa</taxon>
        <taxon>Arthropoda</taxon>
        <taxon>Hexapoda</taxon>
        <taxon>Insecta</taxon>
        <taxon>Pterygota</taxon>
        <taxon>Neoptera</taxon>
        <taxon>Endopterygota</taxon>
        <taxon>Lepidoptera</taxon>
        <taxon>Glossata</taxon>
        <taxon>Ditrysia</taxon>
        <taxon>Papilionoidea</taxon>
        <taxon>Pieridae</taxon>
        <taxon>Pierinae</taxon>
        <taxon>Pieris</taxon>
    </lineage>
</organism>
<dbReference type="Gene3D" id="2.130.10.10">
    <property type="entry name" value="YVTN repeat-like/Quinoprotein amine dehydrogenase"/>
    <property type="match status" value="4"/>
</dbReference>
<name>A0A9P0TS11_PIEBR</name>
<feature type="domain" description="CARD" evidence="5">
    <location>
        <begin position="25"/>
        <end position="100"/>
    </location>
</feature>
<feature type="region of interest" description="Disordered" evidence="4">
    <location>
        <begin position="1011"/>
        <end position="1034"/>
    </location>
</feature>
<dbReference type="InterPro" id="IPR036388">
    <property type="entry name" value="WH-like_DNA-bd_sf"/>
</dbReference>
<dbReference type="PRINTS" id="PR00364">
    <property type="entry name" value="DISEASERSIST"/>
</dbReference>
<dbReference type="PANTHER" id="PTHR22845:SF5">
    <property type="entry name" value="APOPTOTIC PROTEASE-ACTIVATING FACTOR 1"/>
    <property type="match status" value="1"/>
</dbReference>
<dbReference type="EMBL" id="CALOZG010000035">
    <property type="protein sequence ID" value="CAH4034006.1"/>
    <property type="molecule type" value="Genomic_DNA"/>
</dbReference>
<evidence type="ECO:0000256" key="4">
    <source>
        <dbReference type="SAM" id="MobiDB-lite"/>
    </source>
</evidence>
<comment type="caution">
    <text evidence="6">The sequence shown here is derived from an EMBL/GenBank/DDBJ whole genome shotgun (WGS) entry which is preliminary data.</text>
</comment>
<dbReference type="InterPro" id="IPR048975">
    <property type="entry name" value="WHD_APAF1"/>
</dbReference>
<dbReference type="GO" id="GO:0042981">
    <property type="term" value="P:regulation of apoptotic process"/>
    <property type="evidence" value="ECO:0007669"/>
    <property type="project" value="InterPro"/>
</dbReference>
<keyword evidence="2" id="KW-0053">Apoptosis</keyword>
<dbReference type="Gene3D" id="1.10.10.10">
    <property type="entry name" value="Winged helix-like DNA-binding domain superfamily/Winged helix DNA-binding domain"/>
    <property type="match status" value="1"/>
</dbReference>
<dbReference type="SUPFAM" id="SSF117289">
    <property type="entry name" value="Nucleoporin domain"/>
    <property type="match status" value="1"/>
</dbReference>
<feature type="compositionally biased region" description="Low complexity" evidence="4">
    <location>
        <begin position="1017"/>
        <end position="1032"/>
    </location>
</feature>
<dbReference type="InterPro" id="IPR041452">
    <property type="entry name" value="APAF1_C"/>
</dbReference>
<gene>
    <name evidence="6" type="ORF">PIBRA_LOCUS10228</name>
</gene>
<protein>
    <recommendedName>
        <fullName evidence="5">CARD domain-containing protein</fullName>
    </recommendedName>
</protein>
<dbReference type="Pfam" id="PF21296">
    <property type="entry name" value="WHD_APAF1"/>
    <property type="match status" value="1"/>
</dbReference>
<dbReference type="SUPFAM" id="SSF52540">
    <property type="entry name" value="P-loop containing nucleoside triphosphate hydrolases"/>
    <property type="match status" value="1"/>
</dbReference>
<dbReference type="SUPFAM" id="SSF47986">
    <property type="entry name" value="DEATH domain"/>
    <property type="match status" value="1"/>
</dbReference>
<dbReference type="PANTHER" id="PTHR22845">
    <property type="entry name" value="APOPTOTIC PROTEASE-ACTIVATING FACTOR 1"/>
    <property type="match status" value="1"/>
</dbReference>
<accession>A0A9P0TS11</accession>
<dbReference type="InterPro" id="IPR036322">
    <property type="entry name" value="WD40_repeat_dom_sf"/>
</dbReference>
<keyword evidence="7" id="KW-1185">Reference proteome</keyword>
<evidence type="ECO:0000256" key="1">
    <source>
        <dbReference type="ARBA" id="ARBA00022574"/>
    </source>
</evidence>
<dbReference type="InterPro" id="IPR015943">
    <property type="entry name" value="WD40/YVTN_repeat-like_dom_sf"/>
</dbReference>
<dbReference type="GO" id="GO:0006915">
    <property type="term" value="P:apoptotic process"/>
    <property type="evidence" value="ECO:0007669"/>
    <property type="project" value="UniProtKB-KW"/>
</dbReference>
<dbReference type="PROSITE" id="PS50209">
    <property type="entry name" value="CARD"/>
    <property type="match status" value="1"/>
</dbReference>
<evidence type="ECO:0000256" key="3">
    <source>
        <dbReference type="ARBA" id="ARBA00022737"/>
    </source>
</evidence>
<sequence length="1532" mass="175406">MFFTYPDSFCENFRHLKNGSQADRMDSRNRMLLQHNQQDIVRDLDVTYILDELFTKQAITYEDFDYIFKLNDRADKVRYLLDTIIQNGNNSAYEAFVDSLAKDYKWLWEKLALGNNKAMIEDSFEDSISRGDVPRPPDHFVRRLALEQNVTKKLKSLTRHKILALHGMSGCGKTSVAISVLRNSPDLVTDNFNGVVFWQNLGNCKTEDDIVAQQNKLYRKASSLCAHNSYMNSSISMSSIGSNADSLSSYNWTWQELRDRLKTLFSEQTLKESLLVLDEVNEKNCLEAFDIGCKILVTTRDTDVIVSFHPQIVKIENHFTEEESLCLLASCVDLPTSKLPRQAKRLHEICKGSPFHIALIGAELAENKERLVHDMRHWNYYLNKLEKKEYFFLTKQNDKPMKTIEMCINSLKPEILPLFKMLTILPDGAKFSAKVLSKLWNKEISKVETIMKQLRSKSLIIEFYDQELRNYIYEIHDLIMNYLKTTLTEDEVRKLHCDLLKNYNYNANNFPVDIEDDGYIAFYIGYHLYNTKNLSLRGLFEKLFLDIKFLGNKVRLTGPADVILDLQKYENYIVHDELDRELLYNIKAYLSTHGTDLYRYPSTDIIQSVLQHESKGVLYTKAWDIAQHRCALNELYFEFSHEQNVEEIKHSTIDAKEIITTVCFLGDYVVVGTVTGTIKFFQISTNKLKKELLCGESSIKWVGVSPVSPPRVASLACDGVLRLWYIDELDCEPSDIIEEESEEPLNNNYASNITIHPKLGPYLSCRWANTDELIFTHTSKIIIIYKPNGEVAQIIDYLYRDRDILCCIPCNYDKHVIVASANSTHSLDVIDLKTKKKYCFEETDTVLDILTVSENNKIITLKYKEISEFDCKLSTYIKQTCTNCKRRTILTTQSIKENISFLSMAVNKTGTLLFVSTDDSRVICVDLKTTAHIFDLENRRGNVVTMAMSEVLMDDFEPGSDVLLTGTGTIENSLKVWFLDPTYISQSTHKNGKIRLTTTFDASFLNSCTPQTPPGCSSTPQSTHTTPQRHQSFNPKDVVKKVVKSTMSLDRHSLKPLNLKGICNGIGDGAALNLLAVVDDKNNIQVMRGRKLLTEIPTDTEELITTVKISPCNQHVVYGLQSGIVRKYFLRSKESRDIMDVYSSVQYLNFLNERVLVVAGKNRCIMAYRMMDSGEWKPEMLQRGNCNLGSQELLNDLQGLKKKHQGDQISNSSSELSMSSRHFSNGEHKDKLCRPSNLVDCYWVNSIGLIIVESNATIKLWDEELKLISVLNGRQTDVYIKCSVLQNNVLVICDDHNMAFQTFELKRRDNIVLNVIQESKLNNRITCCALTADGHVLAMGLDSGDVAVWNVPNKRQLRLLKHHKSKVQWCGFSPTPDKLYRSPSSHSPSIGFNLDDDEQPPLVLVTMASEIVWWNITYLIRMRSRGWKSGWNVVTPVASPLEPKNESFSNESSPNNNFFFGNNPFSPQYFWKRHWKRKTCKEGSKRKEILACIKLSGMYAKTLCHDDKFSCFVTVDNPGHVHIMSLMDANSP</sequence>
<dbReference type="SMART" id="SM00320">
    <property type="entry name" value="WD40"/>
    <property type="match status" value="6"/>
</dbReference>
<dbReference type="Gene3D" id="1.10.533.10">
    <property type="entry name" value="Death Domain, Fas"/>
    <property type="match status" value="1"/>
</dbReference>
<dbReference type="Pfam" id="PF17908">
    <property type="entry name" value="APAF1_C"/>
    <property type="match status" value="1"/>
</dbReference>
<dbReference type="Pfam" id="PF00619">
    <property type="entry name" value="CARD"/>
    <property type="match status" value="1"/>
</dbReference>
<dbReference type="SUPFAM" id="SSF50978">
    <property type="entry name" value="WD40 repeat-like"/>
    <property type="match status" value="2"/>
</dbReference>
<dbReference type="InterPro" id="IPR011029">
    <property type="entry name" value="DEATH-like_dom_sf"/>
</dbReference>
<evidence type="ECO:0000313" key="7">
    <source>
        <dbReference type="Proteomes" id="UP001152562"/>
    </source>
</evidence>
<dbReference type="Gene3D" id="3.40.50.300">
    <property type="entry name" value="P-loop containing nucleotide triphosphate hydrolases"/>
    <property type="match status" value="1"/>
</dbReference>
<dbReference type="InterPro" id="IPR027417">
    <property type="entry name" value="P-loop_NTPase"/>
</dbReference>
<dbReference type="Proteomes" id="UP001152562">
    <property type="component" value="Unassembled WGS sequence"/>
</dbReference>
<dbReference type="GO" id="GO:0005829">
    <property type="term" value="C:cytosol"/>
    <property type="evidence" value="ECO:0007669"/>
    <property type="project" value="UniProtKB-ARBA"/>
</dbReference>
<keyword evidence="3" id="KW-0677">Repeat</keyword>
<evidence type="ECO:0000313" key="6">
    <source>
        <dbReference type="EMBL" id="CAH4034006.1"/>
    </source>
</evidence>
<evidence type="ECO:0000256" key="2">
    <source>
        <dbReference type="ARBA" id="ARBA00022703"/>
    </source>
</evidence>